<organism evidence="3 4">
    <name type="scientific">Candidatus Blautia merdavium</name>
    <dbReference type="NCBI Taxonomy" id="2838494"/>
    <lineage>
        <taxon>Bacteria</taxon>
        <taxon>Bacillati</taxon>
        <taxon>Bacillota</taxon>
        <taxon>Clostridia</taxon>
        <taxon>Lachnospirales</taxon>
        <taxon>Lachnospiraceae</taxon>
        <taxon>Blautia</taxon>
    </lineage>
</organism>
<feature type="chain" id="PRO_5039611551" evidence="2">
    <location>
        <begin position="21"/>
        <end position="522"/>
    </location>
</feature>
<keyword evidence="2" id="KW-0732">Signal</keyword>
<accession>A0A9D2PN17</accession>
<keyword evidence="3" id="KW-0808">Transferase</keyword>
<dbReference type="InterPro" id="IPR014867">
    <property type="entry name" value="Spore_coat_CotH_CotH2/3/7"/>
</dbReference>
<evidence type="ECO:0000256" key="2">
    <source>
        <dbReference type="SAM" id="SignalP"/>
    </source>
</evidence>
<feature type="region of interest" description="Disordered" evidence="1">
    <location>
        <begin position="102"/>
        <end position="121"/>
    </location>
</feature>
<dbReference type="EMBL" id="DWVZ01000087">
    <property type="protein sequence ID" value="HJC63293.1"/>
    <property type="molecule type" value="Genomic_DNA"/>
</dbReference>
<evidence type="ECO:0000313" key="4">
    <source>
        <dbReference type="Proteomes" id="UP000823886"/>
    </source>
</evidence>
<reference evidence="3" key="2">
    <citation type="submission" date="2021-04" db="EMBL/GenBank/DDBJ databases">
        <authorList>
            <person name="Gilroy R."/>
        </authorList>
    </citation>
    <scope>NUCLEOTIDE SEQUENCE</scope>
    <source>
        <strain evidence="3">ChiBcec2-3848</strain>
    </source>
</reference>
<feature type="signal peptide" evidence="2">
    <location>
        <begin position="1"/>
        <end position="20"/>
    </location>
</feature>
<keyword evidence="3" id="KW-0418">Kinase</keyword>
<gene>
    <name evidence="3" type="ORF">H9753_06720</name>
</gene>
<evidence type="ECO:0000313" key="3">
    <source>
        <dbReference type="EMBL" id="HJC63293.1"/>
    </source>
</evidence>
<evidence type="ECO:0000256" key="1">
    <source>
        <dbReference type="SAM" id="MobiDB-lite"/>
    </source>
</evidence>
<comment type="caution">
    <text evidence="3">The sequence shown here is derived from an EMBL/GenBank/DDBJ whole genome shotgun (WGS) entry which is preliminary data.</text>
</comment>
<name>A0A9D2PN17_9FIRM</name>
<dbReference type="Pfam" id="PF08757">
    <property type="entry name" value="CotH"/>
    <property type="match status" value="1"/>
</dbReference>
<reference evidence="3" key="1">
    <citation type="journal article" date="2021" name="PeerJ">
        <title>Extensive microbial diversity within the chicken gut microbiome revealed by metagenomics and culture.</title>
        <authorList>
            <person name="Gilroy R."/>
            <person name="Ravi A."/>
            <person name="Getino M."/>
            <person name="Pursley I."/>
            <person name="Horton D.L."/>
            <person name="Alikhan N.F."/>
            <person name="Baker D."/>
            <person name="Gharbi K."/>
            <person name="Hall N."/>
            <person name="Watson M."/>
            <person name="Adriaenssens E.M."/>
            <person name="Foster-Nyarko E."/>
            <person name="Jarju S."/>
            <person name="Secka A."/>
            <person name="Antonio M."/>
            <person name="Oren A."/>
            <person name="Chaudhuri R.R."/>
            <person name="La Ragione R."/>
            <person name="Hildebrand F."/>
            <person name="Pallen M.J."/>
        </authorList>
    </citation>
    <scope>NUCLEOTIDE SEQUENCE</scope>
    <source>
        <strain evidence="3">ChiBcec2-3848</strain>
    </source>
</reference>
<proteinExistence type="predicted"/>
<protein>
    <submittedName>
        <fullName evidence="3">CotH kinase family protein</fullName>
    </submittedName>
</protein>
<dbReference type="Proteomes" id="UP000823886">
    <property type="component" value="Unassembled WGS sequence"/>
</dbReference>
<dbReference type="AlphaFoldDB" id="A0A9D2PN17"/>
<sequence>MKYRTTGILAALCMITGIFALSQIETDNPDVRVHQHMQAVPSECGCDGSQLCTHLPLVVIETGGREIPGAMVGDIPQWSTLKDETDQADVAARKLPGAERVQENESAQIQEDNYEGKKYTTTEEGSDMLSVHVSIMDDPDKKHHPDDDPDVESTALIRIRGNTSRRFDKKNYLLRFTDQDGQYQEEEVMGMDAHYEWALHGPYLDKSLIRNYLWYNIAGEIMDYAPNVRFCEVILDGTYIGVYLMTETITNGVDSRLNISEPVENTTETGYLLRLDRYTEDQLRNLDNFTAYTFKNTDQVEIRYPRSGSLTPKMQRAIEQEFSDFEKALYSFDYDTDDYGYWHNIDTGSFVDYWILNEFTSNTDAGRYSTYLYKDIGGRYKMVIWDFNSACDNYQAEETSPYTFSMQDDLWYQMLMRDEDFTERIIDRYRKLRKTWLSDEYLEQYIDETLEYLGDAIDRNFSVWDYTFELPLLRPESRNIRSHEEAVAQLKEYIRLRGQWLDENIETIQQYSHASKNKRYNH</sequence>
<dbReference type="GO" id="GO:0016301">
    <property type="term" value="F:kinase activity"/>
    <property type="evidence" value="ECO:0007669"/>
    <property type="project" value="UniProtKB-KW"/>
</dbReference>